<evidence type="ECO:0000313" key="3">
    <source>
        <dbReference type="EMBL" id="PWN22956.1"/>
    </source>
</evidence>
<dbReference type="SUPFAM" id="SSF46938">
    <property type="entry name" value="CRAL/TRIO N-terminal domain"/>
    <property type="match status" value="1"/>
</dbReference>
<evidence type="ECO:0000259" key="2">
    <source>
        <dbReference type="PROSITE" id="PS50191"/>
    </source>
</evidence>
<dbReference type="SMART" id="SM01100">
    <property type="entry name" value="CRAL_TRIO_N"/>
    <property type="match status" value="1"/>
</dbReference>
<feature type="compositionally biased region" description="Basic and acidic residues" evidence="1">
    <location>
        <begin position="390"/>
        <end position="420"/>
    </location>
</feature>
<dbReference type="Pfam" id="PF00650">
    <property type="entry name" value="CRAL_TRIO"/>
    <property type="match status" value="1"/>
</dbReference>
<dbReference type="SUPFAM" id="SSF52087">
    <property type="entry name" value="CRAL/TRIO domain"/>
    <property type="match status" value="1"/>
</dbReference>
<accession>A0A316UCN7</accession>
<name>A0A316UCN7_9BASI</name>
<feature type="compositionally biased region" description="Basic and acidic residues" evidence="1">
    <location>
        <begin position="41"/>
        <end position="51"/>
    </location>
</feature>
<dbReference type="InterPro" id="IPR036273">
    <property type="entry name" value="CRAL/TRIO_N_dom_sf"/>
</dbReference>
<dbReference type="PROSITE" id="PS50191">
    <property type="entry name" value="CRAL_TRIO"/>
    <property type="match status" value="1"/>
</dbReference>
<dbReference type="GeneID" id="37013392"/>
<dbReference type="PANTHER" id="PTHR45657:SF1">
    <property type="entry name" value="CRAL-TRIO DOMAIN-CONTAINING PROTEIN YKL091C-RELATED"/>
    <property type="match status" value="1"/>
</dbReference>
<dbReference type="Proteomes" id="UP000245942">
    <property type="component" value="Unassembled WGS sequence"/>
</dbReference>
<dbReference type="AlphaFoldDB" id="A0A316UCN7"/>
<dbReference type="Gene3D" id="3.40.525.10">
    <property type="entry name" value="CRAL-TRIO lipid binding domain"/>
    <property type="match status" value="1"/>
</dbReference>
<dbReference type="InterPro" id="IPR001251">
    <property type="entry name" value="CRAL-TRIO_dom"/>
</dbReference>
<feature type="compositionally biased region" description="Low complexity" evidence="1">
    <location>
        <begin position="76"/>
        <end position="86"/>
    </location>
</feature>
<dbReference type="SMART" id="SM00516">
    <property type="entry name" value="SEC14"/>
    <property type="match status" value="1"/>
</dbReference>
<dbReference type="CDD" id="cd00170">
    <property type="entry name" value="SEC14"/>
    <property type="match status" value="1"/>
</dbReference>
<feature type="region of interest" description="Disordered" evidence="1">
    <location>
        <begin position="1"/>
        <end position="129"/>
    </location>
</feature>
<dbReference type="Pfam" id="PF03765">
    <property type="entry name" value="CRAL_TRIO_N"/>
    <property type="match status" value="1"/>
</dbReference>
<keyword evidence="4" id="KW-1185">Reference proteome</keyword>
<proteinExistence type="predicted"/>
<feature type="compositionally biased region" description="Low complexity" evidence="1">
    <location>
        <begin position="27"/>
        <end position="40"/>
    </location>
</feature>
<dbReference type="OrthoDB" id="1434354at2759"/>
<dbReference type="InterPro" id="IPR051026">
    <property type="entry name" value="PI/PC_transfer"/>
</dbReference>
<dbReference type="EMBL" id="KZ819322">
    <property type="protein sequence ID" value="PWN22956.1"/>
    <property type="molecule type" value="Genomic_DNA"/>
</dbReference>
<dbReference type="InterPro" id="IPR011074">
    <property type="entry name" value="CRAL/TRIO_N_dom"/>
</dbReference>
<dbReference type="STRING" id="1684307.A0A316UCN7"/>
<feature type="domain" description="CRAL-TRIO" evidence="2">
    <location>
        <begin position="206"/>
        <end position="387"/>
    </location>
</feature>
<dbReference type="RefSeq" id="XP_025350116.1">
    <property type="nucleotide sequence ID" value="XM_025491658.1"/>
</dbReference>
<organism evidence="3 4">
    <name type="scientific">Pseudomicrostroma glucosiphilum</name>
    <dbReference type="NCBI Taxonomy" id="1684307"/>
    <lineage>
        <taxon>Eukaryota</taxon>
        <taxon>Fungi</taxon>
        <taxon>Dikarya</taxon>
        <taxon>Basidiomycota</taxon>
        <taxon>Ustilaginomycotina</taxon>
        <taxon>Exobasidiomycetes</taxon>
        <taxon>Microstromatales</taxon>
        <taxon>Microstromatales incertae sedis</taxon>
        <taxon>Pseudomicrostroma</taxon>
    </lineage>
</organism>
<sequence length="420" mass="45865">MPATPGKGGSAISSLDSPSTPGTPQRFPSSASSASGFGADSPREQSPELKRPGGLKQRPSGTLLGGFRSRTTSQTSIKSAKSAKGAKQGESTDSAGSGLASKEQDAEELPSELTGEKWKPRPGHPGNLSTEQAAALLSLTGLLSSDGTLPSEHAFKPEDLEIHLCRFLRARQWNVEQARVMWNNSVKWKQSVNLDDLMANFEFEERDKVAKAGWQMYFHKTDKLGRPIFVQDLAGLDANIVWTVTTPDRIVSNFAVTLENAVRYRYAACTQASSSRSSNGQGRLIEDNLMILDVSGLGLSTFWTFKPKLQELLSILDTNFPELSGRVQIINAPWLFSTIWSYLRGWLPPGTVEKIDIQGTDFKSTLLKFADEKNLPKKLGGTCQCPGGCERSDEGPWKEAVQEAKRAAKARLNEEKTTSE</sequence>
<dbReference type="PANTHER" id="PTHR45657">
    <property type="entry name" value="CRAL-TRIO DOMAIN-CONTAINING PROTEIN YKL091C-RELATED"/>
    <property type="match status" value="1"/>
</dbReference>
<gene>
    <name evidence="3" type="ORF">BCV69DRAFT_280562</name>
</gene>
<evidence type="ECO:0000256" key="1">
    <source>
        <dbReference type="SAM" id="MobiDB-lite"/>
    </source>
</evidence>
<dbReference type="InterPro" id="IPR036865">
    <property type="entry name" value="CRAL-TRIO_dom_sf"/>
</dbReference>
<feature type="region of interest" description="Disordered" evidence="1">
    <location>
        <begin position="389"/>
        <end position="420"/>
    </location>
</feature>
<dbReference type="Gene3D" id="1.10.8.20">
    <property type="entry name" value="N-terminal domain of phosphatidylinositol transfer protein sec14p"/>
    <property type="match status" value="1"/>
</dbReference>
<evidence type="ECO:0000313" key="4">
    <source>
        <dbReference type="Proteomes" id="UP000245942"/>
    </source>
</evidence>
<reference evidence="3 4" key="1">
    <citation type="journal article" date="2018" name="Mol. Biol. Evol.">
        <title>Broad Genomic Sampling Reveals a Smut Pathogenic Ancestry of the Fungal Clade Ustilaginomycotina.</title>
        <authorList>
            <person name="Kijpornyongpan T."/>
            <person name="Mondo S.J."/>
            <person name="Barry K."/>
            <person name="Sandor L."/>
            <person name="Lee J."/>
            <person name="Lipzen A."/>
            <person name="Pangilinan J."/>
            <person name="LaButti K."/>
            <person name="Hainaut M."/>
            <person name="Henrissat B."/>
            <person name="Grigoriev I.V."/>
            <person name="Spatafora J.W."/>
            <person name="Aime M.C."/>
        </authorList>
    </citation>
    <scope>NUCLEOTIDE SEQUENCE [LARGE SCALE GENOMIC DNA]</scope>
    <source>
        <strain evidence="3 4">MCA 4718</strain>
    </source>
</reference>
<feature type="compositionally biased region" description="Polar residues" evidence="1">
    <location>
        <begin position="11"/>
        <end position="23"/>
    </location>
</feature>
<protein>
    <submittedName>
        <fullName evidence="3">CRAL/TRIO domain-containing protein</fullName>
    </submittedName>
</protein>